<feature type="compositionally biased region" description="Basic and acidic residues" evidence="1">
    <location>
        <begin position="1"/>
        <end position="12"/>
    </location>
</feature>
<evidence type="ECO:0000256" key="1">
    <source>
        <dbReference type="SAM" id="MobiDB-lite"/>
    </source>
</evidence>
<dbReference type="EMBL" id="KV875441">
    <property type="protein sequence ID" value="RZR70475.1"/>
    <property type="molecule type" value="Genomic_DNA"/>
</dbReference>
<evidence type="ECO:0000313" key="2">
    <source>
        <dbReference type="EMBL" id="RZR70475.1"/>
    </source>
</evidence>
<organism evidence="2">
    <name type="scientific">Ensete ventricosum</name>
    <name type="common">Abyssinian banana</name>
    <name type="synonym">Musa ensete</name>
    <dbReference type="NCBI Taxonomy" id="4639"/>
    <lineage>
        <taxon>Eukaryota</taxon>
        <taxon>Viridiplantae</taxon>
        <taxon>Streptophyta</taxon>
        <taxon>Embryophyta</taxon>
        <taxon>Tracheophyta</taxon>
        <taxon>Spermatophyta</taxon>
        <taxon>Magnoliopsida</taxon>
        <taxon>Liliopsida</taxon>
        <taxon>Zingiberales</taxon>
        <taxon>Musaceae</taxon>
        <taxon>Ensete</taxon>
    </lineage>
</organism>
<feature type="region of interest" description="Disordered" evidence="1">
    <location>
        <begin position="1"/>
        <end position="34"/>
    </location>
</feature>
<protein>
    <submittedName>
        <fullName evidence="2">Uncharacterized protein</fullName>
    </submittedName>
</protein>
<dbReference type="AlphaFoldDB" id="A0A445M8A5"/>
<feature type="region of interest" description="Disordered" evidence="1">
    <location>
        <begin position="50"/>
        <end position="76"/>
    </location>
</feature>
<accession>A0A445M8A5</accession>
<name>A0A445M8A5_ENSVE</name>
<dbReference type="Proteomes" id="UP000290560">
    <property type="component" value="Unassembled WGS sequence"/>
</dbReference>
<reference evidence="2" key="1">
    <citation type="journal article" date="2018" name="Data Brief">
        <title>Genome sequence data from 17 accessions of Ensete ventricosum, a staple food crop for millions in Ethiopia.</title>
        <authorList>
            <person name="Yemataw Z."/>
            <person name="Muzemil S."/>
            <person name="Ambachew D."/>
            <person name="Tripathi L."/>
            <person name="Tesfaye K."/>
            <person name="Chala A."/>
            <person name="Farbos A."/>
            <person name="O'Neill P."/>
            <person name="Moore K."/>
            <person name="Grant M."/>
            <person name="Studholme D.J."/>
        </authorList>
    </citation>
    <scope>NUCLEOTIDE SEQUENCE [LARGE SCALE GENOMIC DNA]</scope>
    <source>
        <tissue evidence="2">Leaf</tissue>
    </source>
</reference>
<proteinExistence type="predicted"/>
<gene>
    <name evidence="2" type="ORF">BHM03_00000084</name>
</gene>
<sequence length="76" mass="8058">MAVRRIDGRGTFESDNSNEGSSSKRGGSGDEEEEIKAAIKEGLAVVEVAEKQRRWQRGPTRAAAEGRKGRGGRGGG</sequence>
<feature type="compositionally biased region" description="Polar residues" evidence="1">
    <location>
        <begin position="13"/>
        <end position="25"/>
    </location>
</feature>